<accession>L0FZ66</accession>
<feature type="transmembrane region" description="Helical" evidence="1">
    <location>
        <begin position="180"/>
        <end position="199"/>
    </location>
</feature>
<organism evidence="2 3">
    <name type="scientific">Echinicola vietnamensis (strain DSM 17526 / LMG 23754 / KMM 6221)</name>
    <dbReference type="NCBI Taxonomy" id="926556"/>
    <lineage>
        <taxon>Bacteria</taxon>
        <taxon>Pseudomonadati</taxon>
        <taxon>Bacteroidota</taxon>
        <taxon>Cytophagia</taxon>
        <taxon>Cytophagales</taxon>
        <taxon>Cyclobacteriaceae</taxon>
        <taxon>Echinicola</taxon>
    </lineage>
</organism>
<keyword evidence="1" id="KW-0472">Membrane</keyword>
<reference evidence="3" key="1">
    <citation type="submission" date="2012-02" db="EMBL/GenBank/DDBJ databases">
        <title>The complete genome of Echinicola vietnamensis DSM 17526.</title>
        <authorList>
            <person name="Lucas S."/>
            <person name="Copeland A."/>
            <person name="Lapidus A."/>
            <person name="Glavina del Rio T."/>
            <person name="Dalin E."/>
            <person name="Tice H."/>
            <person name="Bruce D."/>
            <person name="Goodwin L."/>
            <person name="Pitluck S."/>
            <person name="Peters L."/>
            <person name="Ovchinnikova G."/>
            <person name="Teshima H."/>
            <person name="Kyrpides N."/>
            <person name="Mavromatis K."/>
            <person name="Ivanova N."/>
            <person name="Brettin T."/>
            <person name="Detter J.C."/>
            <person name="Han C."/>
            <person name="Larimer F."/>
            <person name="Land M."/>
            <person name="Hauser L."/>
            <person name="Markowitz V."/>
            <person name="Cheng J.-F."/>
            <person name="Hugenholtz P."/>
            <person name="Woyke T."/>
            <person name="Wu D."/>
            <person name="Brambilla E."/>
            <person name="Klenk H.-P."/>
            <person name="Eisen J.A."/>
        </authorList>
    </citation>
    <scope>NUCLEOTIDE SEQUENCE [LARGE SCALE GENOMIC DNA]</scope>
    <source>
        <strain evidence="3">DSM 17526 / LMG 23754 / KMM 6221</strain>
    </source>
</reference>
<dbReference type="Proteomes" id="UP000010796">
    <property type="component" value="Chromosome"/>
</dbReference>
<gene>
    <name evidence="2" type="ordered locus">Echvi_1670</name>
</gene>
<feature type="transmembrane region" description="Helical" evidence="1">
    <location>
        <begin position="12"/>
        <end position="35"/>
    </location>
</feature>
<dbReference type="KEGG" id="evi:Echvi_1670"/>
<feature type="transmembrane region" description="Helical" evidence="1">
    <location>
        <begin position="55"/>
        <end position="77"/>
    </location>
</feature>
<dbReference type="AlphaFoldDB" id="L0FZ66"/>
<keyword evidence="1" id="KW-0812">Transmembrane</keyword>
<evidence type="ECO:0008006" key="4">
    <source>
        <dbReference type="Google" id="ProtNLM"/>
    </source>
</evidence>
<proteinExistence type="predicted"/>
<sequence length="213" mass="22742">MSLPNAFKKGNSIKITGIIGLATVLLLLTALLIFGNLNNDFSFFKDYISTLGAKGAPFALGWNICGFALVGIGLVGFGFMYGLLLKDKIVAFCLSLFGVGYAFTAIPMDMELVNSAVSKAHILAICIGLAAWLTALSRIGFNTSIKKTIRHRANTIALLLLASMIGYVAGLWSMPLTHRLVFGLVFGWTTITSIGLLTASRANDTAERNTTGK</sequence>
<feature type="transmembrane region" description="Helical" evidence="1">
    <location>
        <begin position="120"/>
        <end position="141"/>
    </location>
</feature>
<dbReference type="OrthoDB" id="838990at2"/>
<evidence type="ECO:0000313" key="2">
    <source>
        <dbReference type="EMBL" id="AGA77935.1"/>
    </source>
</evidence>
<dbReference type="STRING" id="926556.Echvi_1670"/>
<protein>
    <recommendedName>
        <fullName evidence="4">DUF998 domain-containing protein</fullName>
    </recommendedName>
</protein>
<dbReference type="EMBL" id="CP003346">
    <property type="protein sequence ID" value="AGA77935.1"/>
    <property type="molecule type" value="Genomic_DNA"/>
</dbReference>
<dbReference type="RefSeq" id="WP_015265497.1">
    <property type="nucleotide sequence ID" value="NC_019904.1"/>
</dbReference>
<feature type="transmembrane region" description="Helical" evidence="1">
    <location>
        <begin position="153"/>
        <end position="174"/>
    </location>
</feature>
<keyword evidence="3" id="KW-1185">Reference proteome</keyword>
<feature type="transmembrane region" description="Helical" evidence="1">
    <location>
        <begin position="89"/>
        <end position="108"/>
    </location>
</feature>
<evidence type="ECO:0000256" key="1">
    <source>
        <dbReference type="SAM" id="Phobius"/>
    </source>
</evidence>
<keyword evidence="1" id="KW-1133">Transmembrane helix</keyword>
<name>L0FZ66_ECHVK</name>
<dbReference type="HOGENOM" id="CLU_1292716_0_0_10"/>
<evidence type="ECO:0000313" key="3">
    <source>
        <dbReference type="Proteomes" id="UP000010796"/>
    </source>
</evidence>